<comment type="cofactor">
    <cofactor evidence="1">
        <name>Mn(2+)</name>
        <dbReference type="ChEBI" id="CHEBI:29035"/>
    </cofactor>
</comment>
<keyword evidence="6" id="KW-0464">Manganese</keyword>
<evidence type="ECO:0000259" key="9">
    <source>
        <dbReference type="PROSITE" id="PS50975"/>
    </source>
</evidence>
<evidence type="ECO:0000256" key="6">
    <source>
        <dbReference type="ARBA" id="ARBA00023211"/>
    </source>
</evidence>
<dbReference type="Gene3D" id="3.30.1490.20">
    <property type="entry name" value="ATP-grasp fold, A domain"/>
    <property type="match status" value="1"/>
</dbReference>
<dbReference type="InterPro" id="IPR013815">
    <property type="entry name" value="ATP_grasp_subdomain_1"/>
</dbReference>
<dbReference type="Pfam" id="PF02222">
    <property type="entry name" value="ATP-grasp"/>
    <property type="match status" value="1"/>
</dbReference>
<dbReference type="Gene3D" id="3.40.50.20">
    <property type="match status" value="1"/>
</dbReference>
<dbReference type="GO" id="GO:0005524">
    <property type="term" value="F:ATP binding"/>
    <property type="evidence" value="ECO:0007669"/>
    <property type="project" value="UniProtKB-UniRule"/>
</dbReference>
<feature type="domain" description="ATP-grasp" evidence="9">
    <location>
        <begin position="113"/>
        <end position="298"/>
    </location>
</feature>
<dbReference type="RefSeq" id="WP_034539394.1">
    <property type="nucleotide sequence ID" value="NZ_CABFNH010000006.1"/>
</dbReference>
<dbReference type="InterPro" id="IPR054350">
    <property type="entry name" value="PurT/PurK_preATP-grasp"/>
</dbReference>
<comment type="pathway">
    <text evidence="7">Purine metabolism.</text>
</comment>
<dbReference type="PANTHER" id="PTHR11609:SF5">
    <property type="entry name" value="PHOSPHORIBOSYLAMINOIMIDAZOLE CARBOXYLASE"/>
    <property type="match status" value="1"/>
</dbReference>
<keyword evidence="11" id="KW-0436">Ligase</keyword>
<proteinExistence type="predicted"/>
<sequence>MSSTNALYPGATLGIIGLDRNGSTLITAAKRAGFNVGVYVDHAQPILTKQADFTISGAYNNQEKLTMFAQTCDAIIYANDLIDSSVLRYLSRDAYLPQGVNALEIVQDRLMERAFLDQINVNVAPYVTVISLDDVYQSIDSIGYPAILKPIQRGIGEQSMRIVKQSDITRAADFINAGTYLLESWIDHTAEYTMLAATDGENVQVFPAIELMLNADEQLLGVKTPANLSADISREMERIVTSVAENLQYRGVFRVDFYVTATGNLYVHGIEPGLSTYGSVFDYATNVSQTEQLLRAIAGMPLFEVQTLQPTVMMLARVAQRAALQRQWLLKDNWHYRFFTEVREDPQAVAGFVWAVGKSSLEELQHQIEDTEVWNEKASTDSNPAPDQQ</sequence>
<dbReference type="EC" id="6.3.4.18" evidence="11"/>
<dbReference type="Pfam" id="PF22660">
    <property type="entry name" value="RS_preATP-grasp-like"/>
    <property type="match status" value="1"/>
</dbReference>
<dbReference type="GO" id="GO:0034028">
    <property type="term" value="F:5-(carboxyamino)imidazole ribonucleotide synthase activity"/>
    <property type="evidence" value="ECO:0007669"/>
    <property type="project" value="UniProtKB-EC"/>
</dbReference>
<dbReference type="PROSITE" id="PS50975">
    <property type="entry name" value="ATP_GRASP"/>
    <property type="match status" value="1"/>
</dbReference>
<evidence type="ECO:0000313" key="12">
    <source>
        <dbReference type="Proteomes" id="UP000030001"/>
    </source>
</evidence>
<dbReference type="AlphaFoldDB" id="A0A099YCZ2"/>
<dbReference type="InterPro" id="IPR011761">
    <property type="entry name" value="ATP-grasp"/>
</dbReference>
<comment type="cofactor">
    <cofactor evidence="2">
        <name>Mg(2+)</name>
        <dbReference type="ChEBI" id="CHEBI:18420"/>
    </cofactor>
</comment>
<evidence type="ECO:0000256" key="5">
    <source>
        <dbReference type="ARBA" id="ARBA00022840"/>
    </source>
</evidence>
<reference evidence="11 13" key="2">
    <citation type="submission" date="2019-06" db="EMBL/GenBank/DDBJ databases">
        <authorList>
            <person name="Rodrigo-Torres L."/>
            <person name="Arahal R. D."/>
            <person name="Lucena T."/>
        </authorList>
    </citation>
    <scope>NUCLEOTIDE SEQUENCE [LARGE SCALE GENOMIC DNA]</scope>
    <source>
        <strain evidence="11 13">INIA P508</strain>
    </source>
</reference>
<dbReference type="InterPro" id="IPR016185">
    <property type="entry name" value="PreATP-grasp_dom_sf"/>
</dbReference>
<evidence type="ECO:0000256" key="1">
    <source>
        <dbReference type="ARBA" id="ARBA00001936"/>
    </source>
</evidence>
<evidence type="ECO:0000313" key="11">
    <source>
        <dbReference type="EMBL" id="VTZ88954.1"/>
    </source>
</evidence>
<name>A0A099YCZ2_LIMMU</name>
<dbReference type="Proteomes" id="UP000365705">
    <property type="component" value="Unassembled WGS sequence"/>
</dbReference>
<evidence type="ECO:0000256" key="4">
    <source>
        <dbReference type="ARBA" id="ARBA00022755"/>
    </source>
</evidence>
<dbReference type="InterPro" id="IPR003135">
    <property type="entry name" value="ATP-grasp_carboxylate-amine"/>
</dbReference>
<evidence type="ECO:0000256" key="2">
    <source>
        <dbReference type="ARBA" id="ARBA00001946"/>
    </source>
</evidence>
<evidence type="ECO:0000256" key="7">
    <source>
        <dbReference type="ARBA" id="ARBA00025704"/>
    </source>
</evidence>
<dbReference type="EMBL" id="JROC01000025">
    <property type="protein sequence ID" value="KGL67286.1"/>
    <property type="molecule type" value="Genomic_DNA"/>
</dbReference>
<dbReference type="GO" id="GO:0005829">
    <property type="term" value="C:cytosol"/>
    <property type="evidence" value="ECO:0007669"/>
    <property type="project" value="TreeGrafter"/>
</dbReference>
<keyword evidence="3 8" id="KW-0547">Nucleotide-binding</keyword>
<dbReference type="GO" id="GO:0046872">
    <property type="term" value="F:metal ion binding"/>
    <property type="evidence" value="ECO:0007669"/>
    <property type="project" value="InterPro"/>
</dbReference>
<dbReference type="Proteomes" id="UP000030001">
    <property type="component" value="Unassembled WGS sequence"/>
</dbReference>
<dbReference type="Gene3D" id="3.30.470.20">
    <property type="entry name" value="ATP-grasp fold, B domain"/>
    <property type="match status" value="1"/>
</dbReference>
<keyword evidence="4" id="KW-0658">Purine biosynthesis</keyword>
<accession>A0A099YCZ2</accession>
<reference evidence="10 12" key="1">
    <citation type="submission" date="2014-09" db="EMBL/GenBank/DDBJ databases">
        <title>Lactobacillus mucosae CRL573 Genome Sequencing.</title>
        <authorList>
            <person name="Bleckwedel J."/>
            <person name="Teran L.C."/>
            <person name="Bonacina J."/>
            <person name="Saavedra L."/>
            <person name="Mozzi F.B."/>
            <person name="Raya R.R."/>
        </authorList>
    </citation>
    <scope>NUCLEOTIDE SEQUENCE [LARGE SCALE GENOMIC DNA]</scope>
    <source>
        <strain evidence="10 12">CRL573</strain>
    </source>
</reference>
<dbReference type="SUPFAM" id="SSF56059">
    <property type="entry name" value="Glutathione synthetase ATP-binding domain-like"/>
    <property type="match status" value="1"/>
</dbReference>
<keyword evidence="5 8" id="KW-0067">ATP-binding</keyword>
<evidence type="ECO:0000256" key="8">
    <source>
        <dbReference type="PROSITE-ProRule" id="PRU00409"/>
    </source>
</evidence>
<organism evidence="10 12">
    <name type="scientific">Limosilactobacillus mucosae</name>
    <name type="common">Lactobacillus mucosae</name>
    <dbReference type="NCBI Taxonomy" id="97478"/>
    <lineage>
        <taxon>Bacteria</taxon>
        <taxon>Bacillati</taxon>
        <taxon>Bacillota</taxon>
        <taxon>Bacilli</taxon>
        <taxon>Lactobacillales</taxon>
        <taxon>Lactobacillaceae</taxon>
        <taxon>Limosilactobacillus</taxon>
    </lineage>
</organism>
<gene>
    <name evidence="11" type="primary">purK_1</name>
    <name evidence="11" type="ORF">LMUP508_00594</name>
    <name evidence="10" type="ORF">LX03_02230</name>
</gene>
<dbReference type="GO" id="GO:0006164">
    <property type="term" value="P:purine nucleotide biosynthetic process"/>
    <property type="evidence" value="ECO:0007669"/>
    <property type="project" value="UniProtKB-KW"/>
</dbReference>
<evidence type="ECO:0000313" key="10">
    <source>
        <dbReference type="EMBL" id="KGL67286.1"/>
    </source>
</evidence>
<evidence type="ECO:0000313" key="13">
    <source>
        <dbReference type="Proteomes" id="UP000365705"/>
    </source>
</evidence>
<dbReference type="SUPFAM" id="SSF52440">
    <property type="entry name" value="PreATP-grasp domain"/>
    <property type="match status" value="1"/>
</dbReference>
<dbReference type="PANTHER" id="PTHR11609">
    <property type="entry name" value="PURINE BIOSYNTHESIS PROTEIN 6/7, PUR6/7"/>
    <property type="match status" value="1"/>
</dbReference>
<dbReference type="EMBL" id="CABFNH010000006">
    <property type="protein sequence ID" value="VTZ88954.1"/>
    <property type="molecule type" value="Genomic_DNA"/>
</dbReference>
<evidence type="ECO:0000256" key="3">
    <source>
        <dbReference type="ARBA" id="ARBA00022741"/>
    </source>
</evidence>
<protein>
    <submittedName>
        <fullName evidence="11">N5-carboxyaminoimidazole ribonucleotide synthase</fullName>
        <ecNumber evidence="11">6.3.4.18</ecNumber>
    </submittedName>
    <submittedName>
        <fullName evidence="10">Phosphoribosylaminoimidazole carboxylase</fullName>
    </submittedName>
</protein>